<evidence type="ECO:0000313" key="3">
    <source>
        <dbReference type="EMBL" id="SPR01494.1"/>
    </source>
</evidence>
<proteinExistence type="predicted"/>
<geneLocation type="mitochondrion" evidence="3"/>
<protein>
    <submittedName>
        <fullName evidence="2">Uncharacterized protein</fullName>
    </submittedName>
</protein>
<reference evidence="3 5" key="2">
    <citation type="submission" date="2018-03" db="EMBL/GenBank/DDBJ databases">
        <authorList>
            <person name="Fogelqvist J."/>
        </authorList>
    </citation>
    <scope>NUCLEOTIDE SEQUENCE [LARGE SCALE GENOMIC DNA]</scope>
</reference>
<dbReference type="OrthoDB" id="129364at2759"/>
<dbReference type="Proteomes" id="UP000039324">
    <property type="component" value="Unassembled WGS sequence"/>
</dbReference>
<feature type="region of interest" description="Disordered" evidence="1">
    <location>
        <begin position="316"/>
        <end position="337"/>
    </location>
</feature>
<dbReference type="Proteomes" id="UP000290189">
    <property type="component" value="Unassembled WGS sequence"/>
</dbReference>
<evidence type="ECO:0000313" key="4">
    <source>
        <dbReference type="Proteomes" id="UP000039324"/>
    </source>
</evidence>
<sequence length="408" mass="45198">MAAVDASRIGIHGARHRRRVRRRHPRQFWFEPPLLHGDGATEGRAVTAPVDVHTIRAQGDLSMYSSAALRQREALRKHPAVVQRLERFWHAFGARDVLHRDQFVQVYKLICTALGVGHGGRVQARREWQRDLPPGRASKHGMTKDAFLSSLFEVVDLWTASLQPGHYAAFLDVLFERITDPQGGAAARVYKDLARDDVGTAAPEYPRRRQRSATSPPPSSVATVQPGQRQMRRWASAGSLRTAESSNRERVPQHGGHARSASMDGNAMMAAMNEAAPTVMRAVQVQQFQMPIDMYGDSPASIARRWPGWTTCKAAPSLPSTASTVPARPRLRSSSAGNGNVTIGAPLDLIGWKNDWCTKAQARQSSTIRLHQRRPTTGVHRRHSSPMPDQVTIKDSIALCAIRANLER</sequence>
<dbReference type="EMBL" id="CDSF01000009">
    <property type="protein sequence ID" value="CEO95073.1"/>
    <property type="molecule type" value="Genomic_DNA"/>
</dbReference>
<reference evidence="2 4" key="1">
    <citation type="submission" date="2015-02" db="EMBL/GenBank/DDBJ databases">
        <authorList>
            <person name="Chooi Y.-H."/>
        </authorList>
    </citation>
    <scope>NUCLEOTIDE SEQUENCE [LARGE SCALE GENOMIC DNA]</scope>
    <source>
        <strain evidence="2">E3</strain>
    </source>
</reference>
<dbReference type="AlphaFoldDB" id="A0A0G4IIS5"/>
<feature type="region of interest" description="Disordered" evidence="1">
    <location>
        <begin position="200"/>
        <end position="261"/>
    </location>
</feature>
<keyword evidence="4" id="KW-1185">Reference proteome</keyword>
<organism evidence="2 4">
    <name type="scientific">Plasmodiophora brassicae</name>
    <name type="common">Clubroot disease agent</name>
    <dbReference type="NCBI Taxonomy" id="37360"/>
    <lineage>
        <taxon>Eukaryota</taxon>
        <taxon>Sar</taxon>
        <taxon>Rhizaria</taxon>
        <taxon>Endomyxa</taxon>
        <taxon>Phytomyxea</taxon>
        <taxon>Plasmodiophorida</taxon>
        <taxon>Plasmodiophoridae</taxon>
        <taxon>Plasmodiophora</taxon>
    </lineage>
</organism>
<dbReference type="STRING" id="37360.A0A0G4IIS5"/>
<keyword evidence="3" id="KW-0496">Mitochondrion</keyword>
<gene>
    <name evidence="2" type="ORF">PBRA_009605</name>
    <name evidence="3" type="ORF">PLBR_LOCUS8709</name>
</gene>
<dbReference type="EMBL" id="OVEO01000017">
    <property type="protein sequence ID" value="SPR01494.1"/>
    <property type="molecule type" value="Genomic_DNA"/>
</dbReference>
<name>A0A0G4IIS5_PLABS</name>
<evidence type="ECO:0000256" key="1">
    <source>
        <dbReference type="SAM" id="MobiDB-lite"/>
    </source>
</evidence>
<evidence type="ECO:0000313" key="5">
    <source>
        <dbReference type="Proteomes" id="UP000290189"/>
    </source>
</evidence>
<evidence type="ECO:0000313" key="2">
    <source>
        <dbReference type="EMBL" id="CEO95073.1"/>
    </source>
</evidence>
<accession>A0A0G4IIS5</accession>